<dbReference type="InterPro" id="IPR001353">
    <property type="entry name" value="Proteasome_sua/b"/>
</dbReference>
<dbReference type="GO" id="GO:0005737">
    <property type="term" value="C:cytoplasm"/>
    <property type="evidence" value="ECO:0007669"/>
    <property type="project" value="TreeGrafter"/>
</dbReference>
<sequence length="60" mass="6346">MNYNGSAIVAMAGKGCVAIAADKRLGQQALTVDMEFEKIFPISNKTYIGLPGLATDVQTL</sequence>
<dbReference type="InterPro" id="IPR016050">
    <property type="entry name" value="Proteasome_bsu_CS"/>
</dbReference>
<dbReference type="GO" id="GO:0019774">
    <property type="term" value="C:proteasome core complex, beta-subunit complex"/>
    <property type="evidence" value="ECO:0007669"/>
    <property type="project" value="UniProtKB-ARBA"/>
</dbReference>
<dbReference type="Pfam" id="PF00227">
    <property type="entry name" value="Proteasome"/>
    <property type="match status" value="1"/>
</dbReference>
<dbReference type="Gene3D" id="3.60.20.10">
    <property type="entry name" value="Glutamine Phosphoribosylpyrophosphate, subunit 1, domain 1"/>
    <property type="match status" value="1"/>
</dbReference>
<evidence type="ECO:0000256" key="3">
    <source>
        <dbReference type="ARBA" id="ARBA00022942"/>
    </source>
</evidence>
<dbReference type="InterPro" id="IPR023333">
    <property type="entry name" value="Proteasome_suB-type"/>
</dbReference>
<proteinExistence type="predicted"/>
<name>A0A1R1X9B8_9FUNG</name>
<evidence type="ECO:0000313" key="5">
    <source>
        <dbReference type="Proteomes" id="UP000187283"/>
    </source>
</evidence>
<dbReference type="Proteomes" id="UP000187283">
    <property type="component" value="Unassembled WGS sequence"/>
</dbReference>
<dbReference type="STRING" id="133412.A0A1R1X9B8"/>
<dbReference type="AlphaFoldDB" id="A0A1R1X9B8"/>
<evidence type="ECO:0000256" key="1">
    <source>
        <dbReference type="ARBA" id="ARBA00004123"/>
    </source>
</evidence>
<reference evidence="4 5" key="1">
    <citation type="submission" date="2017-01" db="EMBL/GenBank/DDBJ databases">
        <authorList>
            <person name="Mah S.A."/>
            <person name="Swanson W.J."/>
            <person name="Moy G.W."/>
            <person name="Vacquier V.D."/>
        </authorList>
    </citation>
    <scope>NUCLEOTIDE SEQUENCE [LARGE SCALE GENOMIC DNA]</scope>
    <source>
        <strain evidence="4 5">GSMNP</strain>
    </source>
</reference>
<gene>
    <name evidence="4" type="ORF">AYI70_g9860</name>
</gene>
<feature type="non-terminal residue" evidence="4">
    <location>
        <position position="60"/>
    </location>
</feature>
<evidence type="ECO:0000256" key="2">
    <source>
        <dbReference type="ARBA" id="ARBA00022490"/>
    </source>
</evidence>
<keyword evidence="5" id="KW-1185">Reference proteome</keyword>
<dbReference type="GO" id="GO:0005634">
    <property type="term" value="C:nucleus"/>
    <property type="evidence" value="ECO:0007669"/>
    <property type="project" value="UniProtKB-SubCell"/>
</dbReference>
<dbReference type="PANTHER" id="PTHR32194">
    <property type="entry name" value="METALLOPROTEASE TLDD"/>
    <property type="match status" value="1"/>
</dbReference>
<accession>A0A1R1X9B8</accession>
<keyword evidence="3 4" id="KW-0647">Proteasome</keyword>
<dbReference type="EMBL" id="LSSN01004611">
    <property type="protein sequence ID" value="OMJ11230.1"/>
    <property type="molecule type" value="Genomic_DNA"/>
</dbReference>
<protein>
    <submittedName>
        <fullName evidence="4">Proteasome subunit beta type-3</fullName>
    </submittedName>
</protein>
<dbReference type="PANTHER" id="PTHR32194:SF10">
    <property type="entry name" value="PROTEASOME SUBUNIT BETA TYPE-3"/>
    <property type="match status" value="1"/>
</dbReference>
<dbReference type="GO" id="GO:0051603">
    <property type="term" value="P:proteolysis involved in protein catabolic process"/>
    <property type="evidence" value="ECO:0007669"/>
    <property type="project" value="InterPro"/>
</dbReference>
<organism evidence="4 5">
    <name type="scientific">Smittium culicis</name>
    <dbReference type="NCBI Taxonomy" id="133412"/>
    <lineage>
        <taxon>Eukaryota</taxon>
        <taxon>Fungi</taxon>
        <taxon>Fungi incertae sedis</taxon>
        <taxon>Zoopagomycota</taxon>
        <taxon>Kickxellomycotina</taxon>
        <taxon>Harpellomycetes</taxon>
        <taxon>Harpellales</taxon>
        <taxon>Legeriomycetaceae</taxon>
        <taxon>Smittium</taxon>
    </lineage>
</organism>
<dbReference type="InterPro" id="IPR029055">
    <property type="entry name" value="Ntn_hydrolases_N"/>
</dbReference>
<keyword evidence="2" id="KW-0963">Cytoplasm</keyword>
<evidence type="ECO:0000313" key="4">
    <source>
        <dbReference type="EMBL" id="OMJ11230.1"/>
    </source>
</evidence>
<comment type="subcellular location">
    <subcellularLocation>
        <location evidence="1">Nucleus</location>
    </subcellularLocation>
</comment>
<dbReference type="SUPFAM" id="SSF56235">
    <property type="entry name" value="N-terminal nucleophile aminohydrolases (Ntn hydrolases)"/>
    <property type="match status" value="1"/>
</dbReference>
<comment type="caution">
    <text evidence="4">The sequence shown here is derived from an EMBL/GenBank/DDBJ whole genome shotgun (WGS) entry which is preliminary data.</text>
</comment>
<dbReference type="PROSITE" id="PS00854">
    <property type="entry name" value="PROTEASOME_BETA_1"/>
    <property type="match status" value="1"/>
</dbReference>
<dbReference type="OrthoDB" id="204949at2759"/>